<dbReference type="GO" id="GO:0030659">
    <property type="term" value="C:cytoplasmic vesicle membrane"/>
    <property type="evidence" value="ECO:0007669"/>
    <property type="project" value="UniProtKB-SubCell"/>
</dbReference>
<evidence type="ECO:0000256" key="10">
    <source>
        <dbReference type="PROSITE-ProRule" id="PRU00290"/>
    </source>
</evidence>
<evidence type="ECO:0000256" key="4">
    <source>
        <dbReference type="ARBA" id="ARBA00023136"/>
    </source>
</evidence>
<dbReference type="Pfam" id="PF00957">
    <property type="entry name" value="Synaptobrevin"/>
    <property type="match status" value="1"/>
</dbReference>
<accession>T1JHU2</accession>
<evidence type="ECO:0000256" key="8">
    <source>
        <dbReference type="ARBA" id="ARBA00025256"/>
    </source>
</evidence>
<keyword evidence="5" id="KW-0564">Palmitate</keyword>
<keyword evidence="3" id="KW-0488">Methylation</keyword>
<evidence type="ECO:0000313" key="14">
    <source>
        <dbReference type="Proteomes" id="UP000014500"/>
    </source>
</evidence>
<keyword evidence="6" id="KW-0449">Lipoprotein</keyword>
<dbReference type="CDD" id="cd14824">
    <property type="entry name" value="Longin"/>
    <property type="match status" value="1"/>
</dbReference>
<dbReference type="Gene3D" id="3.30.450.50">
    <property type="entry name" value="Longin domain"/>
    <property type="match status" value="1"/>
</dbReference>
<dbReference type="SUPFAM" id="SSF58038">
    <property type="entry name" value="SNARE fusion complex"/>
    <property type="match status" value="1"/>
</dbReference>
<dbReference type="SMART" id="SM01270">
    <property type="entry name" value="Longin"/>
    <property type="match status" value="1"/>
</dbReference>
<dbReference type="PANTHER" id="PTHR45806:SF1">
    <property type="entry name" value="SYNAPTOBREVIN HOMOLOG YKT6"/>
    <property type="match status" value="1"/>
</dbReference>
<dbReference type="Pfam" id="PF13774">
    <property type="entry name" value="Longin"/>
    <property type="match status" value="1"/>
</dbReference>
<dbReference type="EnsemblMetazoa" id="SMAR013423-RA">
    <property type="protein sequence ID" value="SMAR013423-PA"/>
    <property type="gene ID" value="SMAR013423"/>
</dbReference>
<dbReference type="Proteomes" id="UP000014500">
    <property type="component" value="Unassembled WGS sequence"/>
</dbReference>
<feature type="domain" description="Longin" evidence="11">
    <location>
        <begin position="34"/>
        <end position="149"/>
    </location>
</feature>
<dbReference type="PROSITE" id="PS50859">
    <property type="entry name" value="LONGIN"/>
    <property type="match status" value="1"/>
</dbReference>
<keyword evidence="14" id="KW-1185">Reference proteome</keyword>
<organism evidence="13 14">
    <name type="scientific">Strigamia maritima</name>
    <name type="common">European centipede</name>
    <name type="synonym">Geophilus maritimus</name>
    <dbReference type="NCBI Taxonomy" id="126957"/>
    <lineage>
        <taxon>Eukaryota</taxon>
        <taxon>Metazoa</taxon>
        <taxon>Ecdysozoa</taxon>
        <taxon>Arthropoda</taxon>
        <taxon>Myriapoda</taxon>
        <taxon>Chilopoda</taxon>
        <taxon>Pleurostigmophora</taxon>
        <taxon>Geophilomorpha</taxon>
        <taxon>Linotaeniidae</taxon>
        <taxon>Strigamia</taxon>
    </lineage>
</organism>
<dbReference type="Gene3D" id="1.20.5.110">
    <property type="match status" value="1"/>
</dbReference>
<evidence type="ECO:0000256" key="7">
    <source>
        <dbReference type="ARBA" id="ARBA00023289"/>
    </source>
</evidence>
<dbReference type="InterPro" id="IPR011012">
    <property type="entry name" value="Longin-like_dom_sf"/>
</dbReference>
<evidence type="ECO:0000259" key="11">
    <source>
        <dbReference type="PROSITE" id="PS50859"/>
    </source>
</evidence>
<name>T1JHU2_STRMM</name>
<keyword evidence="7" id="KW-0636">Prenylation</keyword>
<comment type="subcellular location">
    <subcellularLocation>
        <location evidence="9">Cytoplasmic vesicle membrane</location>
        <topology evidence="9">Lipid-anchor</topology>
        <orientation evidence="9">Cytoplasmic side</orientation>
    </subcellularLocation>
    <subcellularLocation>
        <location evidence="1">Golgi apparatus membrane</location>
        <topology evidence="1">Lipid-anchor</topology>
        <orientation evidence="1">Cytoplasmic side</orientation>
    </subcellularLocation>
</comment>
<dbReference type="GO" id="GO:0000139">
    <property type="term" value="C:Golgi membrane"/>
    <property type="evidence" value="ECO:0007669"/>
    <property type="project" value="UniProtKB-SubCell"/>
</dbReference>
<dbReference type="eggNOG" id="KOG0861">
    <property type="taxonomic scope" value="Eukaryota"/>
</dbReference>
<keyword evidence="10" id="KW-0175">Coiled coil</keyword>
<dbReference type="GO" id="GO:0006888">
    <property type="term" value="P:endoplasmic reticulum to Golgi vesicle-mediated transport"/>
    <property type="evidence" value="ECO:0007669"/>
    <property type="project" value="TreeGrafter"/>
</dbReference>
<sequence length="223" mass="25535">MVNTNQFMALKKFELTNRYICFEFIMVKLYSISILYKTLDSKAITLKSAYELSSFGFFQKRGSLCTFTSQIVVERTPASVKSSIREQDYLCHVFVRSDNLAGVVVTDHEYPPRVAHTLLIRLLDEFAAQVPFAQWTAGQENSIQFKALDVYLTKYQNPREIDAMSKIQADLDETKIILHNTIEAVLQRGEKLDDLVVKSEELSLQSKTFYKTAKKTNSCCTIL</sequence>
<evidence type="ECO:0000256" key="9">
    <source>
        <dbReference type="ARBA" id="ARBA00025701"/>
    </source>
</evidence>
<evidence type="ECO:0000256" key="5">
    <source>
        <dbReference type="ARBA" id="ARBA00023139"/>
    </source>
</evidence>
<dbReference type="FunFam" id="1.20.5.110:FF:000020">
    <property type="entry name" value="synaptobrevin homolog YKT6"/>
    <property type="match status" value="1"/>
</dbReference>
<dbReference type="OMA" id="MINEIYM"/>
<reference evidence="13" key="2">
    <citation type="submission" date="2015-02" db="UniProtKB">
        <authorList>
            <consortium name="EnsemblMetazoa"/>
        </authorList>
    </citation>
    <scope>IDENTIFICATION</scope>
</reference>
<dbReference type="SUPFAM" id="SSF64356">
    <property type="entry name" value="SNARE-like"/>
    <property type="match status" value="1"/>
</dbReference>
<evidence type="ECO:0008006" key="15">
    <source>
        <dbReference type="Google" id="ProtNLM"/>
    </source>
</evidence>
<dbReference type="HOGENOM" id="CLU_074848_2_1_1"/>
<dbReference type="InterPro" id="IPR042855">
    <property type="entry name" value="V_SNARE_CC"/>
</dbReference>
<reference evidence="14" key="1">
    <citation type="submission" date="2011-05" db="EMBL/GenBank/DDBJ databases">
        <authorList>
            <person name="Richards S.R."/>
            <person name="Qu J."/>
            <person name="Jiang H."/>
            <person name="Jhangiani S.N."/>
            <person name="Agravi P."/>
            <person name="Goodspeed R."/>
            <person name="Gross S."/>
            <person name="Mandapat C."/>
            <person name="Jackson L."/>
            <person name="Mathew T."/>
            <person name="Pu L."/>
            <person name="Thornton R."/>
            <person name="Saada N."/>
            <person name="Wilczek-Boney K.B."/>
            <person name="Lee S."/>
            <person name="Kovar C."/>
            <person name="Wu Y."/>
            <person name="Scherer S.E."/>
            <person name="Worley K.C."/>
            <person name="Muzny D.M."/>
            <person name="Gibbs R."/>
        </authorList>
    </citation>
    <scope>NUCLEOTIDE SEQUENCE</scope>
    <source>
        <strain evidence="14">Brora</strain>
    </source>
</reference>
<dbReference type="GO" id="GO:0005484">
    <property type="term" value="F:SNAP receptor activity"/>
    <property type="evidence" value="ECO:0007669"/>
    <property type="project" value="TreeGrafter"/>
</dbReference>
<evidence type="ECO:0000256" key="3">
    <source>
        <dbReference type="ARBA" id="ARBA00022481"/>
    </source>
</evidence>
<dbReference type="PhylomeDB" id="T1JHU2"/>
<evidence type="ECO:0000313" key="13">
    <source>
        <dbReference type="EnsemblMetazoa" id="SMAR013423-PA"/>
    </source>
</evidence>
<dbReference type="PANTHER" id="PTHR45806">
    <property type="entry name" value="SYNAPTOBREVIN HOMOLOG YKT6"/>
    <property type="match status" value="1"/>
</dbReference>
<keyword evidence="4" id="KW-0472">Membrane</keyword>
<dbReference type="EMBL" id="JH432192">
    <property type="status" value="NOT_ANNOTATED_CDS"/>
    <property type="molecule type" value="Genomic_DNA"/>
</dbReference>
<evidence type="ECO:0000256" key="1">
    <source>
        <dbReference type="ARBA" id="ARBA00004444"/>
    </source>
</evidence>
<proteinExistence type="inferred from homology"/>
<evidence type="ECO:0000256" key="2">
    <source>
        <dbReference type="ARBA" id="ARBA00008025"/>
    </source>
</evidence>
<dbReference type="CDD" id="cd15867">
    <property type="entry name" value="R-SNARE_YKT6"/>
    <property type="match status" value="1"/>
</dbReference>
<comment type="similarity">
    <text evidence="2">Belongs to the synaptobrevin family.</text>
</comment>
<dbReference type="AlphaFoldDB" id="T1JHU2"/>
<dbReference type="PROSITE" id="PS50892">
    <property type="entry name" value="V_SNARE"/>
    <property type="match status" value="1"/>
</dbReference>
<comment type="function">
    <text evidence="8">Vesicular soluble NSF attachment protein receptor (v-SNARE) mediating vesicle docking and fusion to a specific acceptor cellular compartment. Functions in endoplasmic reticulum to Golgi transport; as part of a SNARE complex composed of GOSR1, GOSR2 and STX5. Functions in early/recycling endosome to TGN transport; as part of a SNARE complex composed of BET1L, GOSR1 and STX5. Has a S-palmitoyl transferase activity.</text>
</comment>
<evidence type="ECO:0000256" key="6">
    <source>
        <dbReference type="ARBA" id="ARBA00023288"/>
    </source>
</evidence>
<evidence type="ECO:0000259" key="12">
    <source>
        <dbReference type="PROSITE" id="PS50892"/>
    </source>
</evidence>
<protein>
    <recommendedName>
        <fullName evidence="15">V-SNARE coiled-coil homology domain-containing protein</fullName>
    </recommendedName>
</protein>
<dbReference type="InterPro" id="IPR010908">
    <property type="entry name" value="Longin_dom"/>
</dbReference>
<dbReference type="InterPro" id="IPR045848">
    <property type="entry name" value="R-SNARE_YKT6"/>
</dbReference>
<dbReference type="STRING" id="126957.T1JHU2"/>
<feature type="domain" description="V-SNARE coiled-coil homology" evidence="12">
    <location>
        <begin position="163"/>
        <end position="223"/>
    </location>
</feature>